<dbReference type="EMBL" id="MPZN01000002">
    <property type="protein sequence ID" value="PPL20386.1"/>
    <property type="molecule type" value="Genomic_DNA"/>
</dbReference>
<sequence length="317" mass="33283">MSGAPVIRTVLGDLDPSQLGVLDYHEHLFQSSPLLAGEELSDEALSGREAGFLHDAGVDAMIEATPTGLGRDVEAVARISARLGLSVVHTTGAHHSGHYAQGERLLALSVGALAERFTADIASGFLRQDGSPATAPDGGPVRAGLTKAGIRYWAINGFEYRVLEASAATSTRTGCAVMVHLDHGSGAHEVLDILDRHGVPAGRVCLAHIDRNLDPGLHTSLAERGAFLGYDGVARHREAPDSAILDCMEKVAAAGAARSILLGGDVARASRYRAYGGIPGLDYLPTRFLPRLVERIGSELVQLVTVQNGARLLTLPG</sequence>
<evidence type="ECO:0000313" key="5">
    <source>
        <dbReference type="Proteomes" id="UP000237755"/>
    </source>
</evidence>
<feature type="modified residue" description="N6-carboxylysine" evidence="3">
    <location>
        <position position="147"/>
    </location>
</feature>
<gene>
    <name evidence="4" type="ORF">GY24_01025</name>
</gene>
<dbReference type="Gene3D" id="3.20.20.140">
    <property type="entry name" value="Metal-dependent hydrolases"/>
    <property type="match status" value="1"/>
</dbReference>
<accession>A0ABX5AZQ3</accession>
<keyword evidence="5" id="KW-1185">Reference proteome</keyword>
<evidence type="ECO:0000256" key="2">
    <source>
        <dbReference type="ARBA" id="ARBA00022801"/>
    </source>
</evidence>
<dbReference type="PANTHER" id="PTHR10819">
    <property type="entry name" value="PHOSPHOTRIESTERASE-RELATED"/>
    <property type="match status" value="1"/>
</dbReference>
<evidence type="ECO:0000256" key="3">
    <source>
        <dbReference type="PROSITE-ProRule" id="PRU00679"/>
    </source>
</evidence>
<dbReference type="SUPFAM" id="SSF51556">
    <property type="entry name" value="Metallo-dependent hydrolases"/>
    <property type="match status" value="1"/>
</dbReference>
<name>A0ABX5AZQ3_9MICO</name>
<dbReference type="Proteomes" id="UP000237755">
    <property type="component" value="Unassembled WGS sequence"/>
</dbReference>
<dbReference type="PIRSF" id="PIRSF016839">
    <property type="entry name" value="PhP"/>
    <property type="match status" value="1"/>
</dbReference>
<keyword evidence="1" id="KW-0479">Metal-binding</keyword>
<keyword evidence="2" id="KW-0378">Hydrolase</keyword>
<dbReference type="PANTHER" id="PTHR10819:SF3">
    <property type="entry name" value="PHOSPHOTRIESTERASE-RELATED PROTEIN"/>
    <property type="match status" value="1"/>
</dbReference>
<evidence type="ECO:0000313" key="4">
    <source>
        <dbReference type="EMBL" id="PPL20386.1"/>
    </source>
</evidence>
<comment type="similarity">
    <text evidence="3">Belongs to the metallo-dependent hydrolases superfamily. Phosphotriesterase family.</text>
</comment>
<reference evidence="4 5" key="1">
    <citation type="journal article" date="2008" name="Int. J. Syst. Evol. Microbiol.">
        <title>Leifsonia pindariensis sp. nov., isolated from the Pindari glacier of the Indian Himalayas, and emended description of the genus Leifsonia.</title>
        <authorList>
            <person name="Reddy G.S."/>
            <person name="Prabagaran S.R."/>
            <person name="Shivaji S."/>
        </authorList>
    </citation>
    <scope>NUCLEOTIDE SEQUENCE [LARGE SCALE GENOMIC DNA]</scope>
    <source>
        <strain evidence="4 5">PON 10</strain>
    </source>
</reference>
<comment type="caution">
    <text evidence="4">The sequence shown here is derived from an EMBL/GenBank/DDBJ whole genome shotgun (WGS) entry which is preliminary data.</text>
</comment>
<dbReference type="Pfam" id="PF02126">
    <property type="entry name" value="PTE"/>
    <property type="match status" value="1"/>
</dbReference>
<protein>
    <submittedName>
        <fullName evidence="4">Aryldialkylphosphatase</fullName>
    </submittedName>
</protein>
<evidence type="ECO:0000256" key="1">
    <source>
        <dbReference type="ARBA" id="ARBA00022723"/>
    </source>
</evidence>
<proteinExistence type="inferred from homology"/>
<organism evidence="4 5">
    <name type="scientific">Microterricola pindariensis</name>
    <dbReference type="NCBI Taxonomy" id="478010"/>
    <lineage>
        <taxon>Bacteria</taxon>
        <taxon>Bacillati</taxon>
        <taxon>Actinomycetota</taxon>
        <taxon>Actinomycetes</taxon>
        <taxon>Micrococcales</taxon>
        <taxon>Microbacteriaceae</taxon>
        <taxon>Microterricola</taxon>
    </lineage>
</organism>
<dbReference type="InterPro" id="IPR032466">
    <property type="entry name" value="Metal_Hydrolase"/>
</dbReference>
<dbReference type="InterPro" id="IPR001559">
    <property type="entry name" value="Phosphotriesterase"/>
</dbReference>
<dbReference type="PROSITE" id="PS51347">
    <property type="entry name" value="PHOSPHOTRIESTERASE_2"/>
    <property type="match status" value="1"/>
</dbReference>